<comment type="caution">
    <text evidence="2">The sequence shown here is derived from an EMBL/GenBank/DDBJ whole genome shotgun (WGS) entry which is preliminary data.</text>
</comment>
<dbReference type="Pfam" id="PF01443">
    <property type="entry name" value="Viral_helicase1"/>
    <property type="match status" value="1"/>
</dbReference>
<dbReference type="InterPro" id="IPR027351">
    <property type="entry name" value="(+)RNA_virus_helicase_core_dom"/>
</dbReference>
<proteinExistence type="predicted"/>
<dbReference type="InterPro" id="IPR027417">
    <property type="entry name" value="P-loop_NTPase"/>
</dbReference>
<reference evidence="2 3" key="1">
    <citation type="submission" date="2019-03" db="EMBL/GenBank/DDBJ databases">
        <title>Genomics of glacier-inhabiting Cryobacterium strains.</title>
        <authorList>
            <person name="Liu Q."/>
            <person name="Xin Y.-H."/>
        </authorList>
    </citation>
    <scope>NUCLEOTIDE SEQUENCE [LARGE SCALE GENOMIC DNA]</scope>
    <source>
        <strain evidence="2 3">TMT1-1</strain>
    </source>
</reference>
<evidence type="ECO:0000313" key="3">
    <source>
        <dbReference type="Proteomes" id="UP000298424"/>
    </source>
</evidence>
<protein>
    <recommendedName>
        <fullName evidence="1">(+)RNA virus helicase C-terminal domain-containing protein</fullName>
    </recommendedName>
</protein>
<dbReference type="GO" id="GO:0000725">
    <property type="term" value="P:recombinational repair"/>
    <property type="evidence" value="ECO:0007669"/>
    <property type="project" value="TreeGrafter"/>
</dbReference>
<dbReference type="GO" id="GO:0043138">
    <property type="term" value="F:3'-5' DNA helicase activity"/>
    <property type="evidence" value="ECO:0007669"/>
    <property type="project" value="TreeGrafter"/>
</dbReference>
<evidence type="ECO:0000259" key="1">
    <source>
        <dbReference type="Pfam" id="PF01443"/>
    </source>
</evidence>
<dbReference type="GO" id="GO:0005524">
    <property type="term" value="F:ATP binding"/>
    <property type="evidence" value="ECO:0007669"/>
    <property type="project" value="InterPro"/>
</dbReference>
<keyword evidence="3" id="KW-1185">Reference proteome</keyword>
<accession>A0A4R8ZGM0</accession>
<evidence type="ECO:0000313" key="2">
    <source>
        <dbReference type="EMBL" id="TFD27357.1"/>
    </source>
</evidence>
<gene>
    <name evidence="2" type="ORF">E3T27_06265</name>
</gene>
<feature type="domain" description="(+)RNA virus helicase C-terminal" evidence="1">
    <location>
        <begin position="401"/>
        <end position="467"/>
    </location>
</feature>
<dbReference type="GO" id="GO:0003677">
    <property type="term" value="F:DNA binding"/>
    <property type="evidence" value="ECO:0007669"/>
    <property type="project" value="InterPro"/>
</dbReference>
<sequence length="479" mass="52401">MIDEALREAAQRVLDASPCSLEMPAGTGKTHLLAAAASLVSEQHGRSLILTHTNAGVDALSKRLHKFGVPSSAVHIETITGWAFALVRAYSGLAGLVVPESPDWTASGSYIAGAARVAKADAIIRMHAASFDYFFVDEYQDCNEAHHLLIEAISMAIPRTIVLGDRLQGIFGFAEPLIDWDTHVLPRYPALSLEHIPHRWLGHNELLGDWLLSQRPNLVHGARFDIANHSVPGLSWVEDVDGALHTTAYSFTDYGETVLLLDKWASGAARHASRLGGVYVVIEDVAGRFMREQLERLPSEGTRELAVWLAVFVKACTVGLGSIDSPILGKLGLGQSITHYSRPGLEPVLGALDSFRQAPSYKALLETAEMIRAVDGVRIYRWEAWNDTLEAIELSLGDGQPPIEHLARVRDRLRKLGRRRNARIASTTLLVKGLEYDHVIIADLSGMLDPRNLYVALSRARKSVTVIGSSSSVVLQNEN</sequence>
<dbReference type="Proteomes" id="UP000298424">
    <property type="component" value="Unassembled WGS sequence"/>
</dbReference>
<organism evidence="2 3">
    <name type="scientific">Cryobacterium lyxosi</name>
    <dbReference type="NCBI Taxonomy" id="1259228"/>
    <lineage>
        <taxon>Bacteria</taxon>
        <taxon>Bacillati</taxon>
        <taxon>Actinomycetota</taxon>
        <taxon>Actinomycetes</taxon>
        <taxon>Micrococcales</taxon>
        <taxon>Microbacteriaceae</taxon>
        <taxon>Cryobacterium</taxon>
    </lineage>
</organism>
<dbReference type="PANTHER" id="PTHR11070:SF2">
    <property type="entry name" value="ATP-DEPENDENT DNA HELICASE SRS2"/>
    <property type="match status" value="1"/>
</dbReference>
<dbReference type="Pfam" id="PF13245">
    <property type="entry name" value="AAA_19"/>
    <property type="match status" value="1"/>
</dbReference>
<dbReference type="PANTHER" id="PTHR11070">
    <property type="entry name" value="UVRD / RECB / PCRA DNA HELICASE FAMILY MEMBER"/>
    <property type="match status" value="1"/>
</dbReference>
<dbReference type="RefSeq" id="WP_134571945.1">
    <property type="nucleotide sequence ID" value="NZ_SOGT01000006.1"/>
</dbReference>
<dbReference type="SUPFAM" id="SSF52540">
    <property type="entry name" value="P-loop containing nucleoside triphosphate hydrolases"/>
    <property type="match status" value="1"/>
</dbReference>
<dbReference type="Gene3D" id="3.40.50.300">
    <property type="entry name" value="P-loop containing nucleotide triphosphate hydrolases"/>
    <property type="match status" value="2"/>
</dbReference>
<dbReference type="CDD" id="cd18809">
    <property type="entry name" value="SF1_C_RecD"/>
    <property type="match status" value="1"/>
</dbReference>
<dbReference type="InterPro" id="IPR000212">
    <property type="entry name" value="DNA_helicase_UvrD/REP"/>
</dbReference>
<dbReference type="AlphaFoldDB" id="A0A4R8ZGM0"/>
<name>A0A4R8ZGM0_9MICO</name>
<dbReference type="EMBL" id="SOGT01000006">
    <property type="protein sequence ID" value="TFD27357.1"/>
    <property type="molecule type" value="Genomic_DNA"/>
</dbReference>
<dbReference type="OrthoDB" id="3196263at2"/>